<dbReference type="InterPro" id="IPR050680">
    <property type="entry name" value="YpeA/RimI_acetyltransf"/>
</dbReference>
<dbReference type="Pfam" id="PF00583">
    <property type="entry name" value="Acetyltransf_1"/>
    <property type="match status" value="1"/>
</dbReference>
<comment type="caution">
    <text evidence="4">The sequence shown here is derived from an EMBL/GenBank/DDBJ whole genome shotgun (WGS) entry which is preliminary data.</text>
</comment>
<keyword evidence="1" id="KW-0808">Transferase</keyword>
<dbReference type="SUPFAM" id="SSF55729">
    <property type="entry name" value="Acyl-CoA N-acyltransferases (Nat)"/>
    <property type="match status" value="1"/>
</dbReference>
<feature type="domain" description="N-acetyltransferase" evidence="3">
    <location>
        <begin position="30"/>
        <end position="176"/>
    </location>
</feature>
<gene>
    <name evidence="4" type="ORF">KSF_082800</name>
</gene>
<organism evidence="4 5">
    <name type="scientific">Reticulibacter mediterranei</name>
    <dbReference type="NCBI Taxonomy" id="2778369"/>
    <lineage>
        <taxon>Bacteria</taxon>
        <taxon>Bacillati</taxon>
        <taxon>Chloroflexota</taxon>
        <taxon>Ktedonobacteria</taxon>
        <taxon>Ktedonobacterales</taxon>
        <taxon>Reticulibacteraceae</taxon>
        <taxon>Reticulibacter</taxon>
    </lineage>
</organism>
<reference evidence="4" key="1">
    <citation type="submission" date="2020-10" db="EMBL/GenBank/DDBJ databases">
        <title>Taxonomic study of unclassified bacteria belonging to the class Ktedonobacteria.</title>
        <authorList>
            <person name="Yabe S."/>
            <person name="Wang C.M."/>
            <person name="Zheng Y."/>
            <person name="Sakai Y."/>
            <person name="Cavaletti L."/>
            <person name="Monciardini P."/>
            <person name="Donadio S."/>
        </authorList>
    </citation>
    <scope>NUCLEOTIDE SEQUENCE</scope>
    <source>
        <strain evidence="4">ID150040</strain>
    </source>
</reference>
<dbReference type="PANTHER" id="PTHR43420">
    <property type="entry name" value="ACETYLTRANSFERASE"/>
    <property type="match status" value="1"/>
</dbReference>
<accession>A0A8J3IWQ7</accession>
<protein>
    <recommendedName>
        <fullName evidence="3">N-acetyltransferase domain-containing protein</fullName>
    </recommendedName>
</protein>
<evidence type="ECO:0000259" key="3">
    <source>
        <dbReference type="PROSITE" id="PS51186"/>
    </source>
</evidence>
<evidence type="ECO:0000313" key="5">
    <source>
        <dbReference type="Proteomes" id="UP000597444"/>
    </source>
</evidence>
<evidence type="ECO:0000256" key="2">
    <source>
        <dbReference type="ARBA" id="ARBA00023315"/>
    </source>
</evidence>
<dbReference type="PROSITE" id="PS51186">
    <property type="entry name" value="GNAT"/>
    <property type="match status" value="1"/>
</dbReference>
<name>A0A8J3IWQ7_9CHLR</name>
<dbReference type="InterPro" id="IPR016181">
    <property type="entry name" value="Acyl_CoA_acyltransferase"/>
</dbReference>
<dbReference type="CDD" id="cd04301">
    <property type="entry name" value="NAT_SF"/>
    <property type="match status" value="1"/>
</dbReference>
<dbReference type="Proteomes" id="UP000597444">
    <property type="component" value="Unassembled WGS sequence"/>
</dbReference>
<sequence>MTFVIQDAIPDDDEGIRYVQHQTWLATYPNEELGITREAINARFAYPDGTLMRRHPTNKQQINTDPGLHVWVAKEEQRVIGFCIALKEALNGHVRAIYVLPAHQGRGIGKRLLQAALDWLGDHKPVTLSVATYNAKAITFYHSFGFVMNEQAPGVSVAHLPSGVAIPQLEMVRPRRV</sequence>
<dbReference type="EMBL" id="BNJK01000002">
    <property type="protein sequence ID" value="GHO98232.1"/>
    <property type="molecule type" value="Genomic_DNA"/>
</dbReference>
<keyword evidence="2" id="KW-0012">Acyltransferase</keyword>
<dbReference type="InterPro" id="IPR000182">
    <property type="entry name" value="GNAT_dom"/>
</dbReference>
<dbReference type="AlphaFoldDB" id="A0A8J3IWQ7"/>
<evidence type="ECO:0000256" key="1">
    <source>
        <dbReference type="ARBA" id="ARBA00022679"/>
    </source>
</evidence>
<evidence type="ECO:0000313" key="4">
    <source>
        <dbReference type="EMBL" id="GHO98232.1"/>
    </source>
</evidence>
<keyword evidence="5" id="KW-1185">Reference proteome</keyword>
<dbReference type="GO" id="GO:0016747">
    <property type="term" value="F:acyltransferase activity, transferring groups other than amino-acyl groups"/>
    <property type="evidence" value="ECO:0007669"/>
    <property type="project" value="InterPro"/>
</dbReference>
<dbReference type="Gene3D" id="3.40.630.30">
    <property type="match status" value="1"/>
</dbReference>
<proteinExistence type="predicted"/>
<dbReference type="RefSeq" id="WP_220208991.1">
    <property type="nucleotide sequence ID" value="NZ_BNJK01000002.1"/>
</dbReference>